<name>A0A9J6FLS4_HAELO</name>
<dbReference type="AlphaFoldDB" id="A0A9J6FLS4"/>
<feature type="region of interest" description="Disordered" evidence="1">
    <location>
        <begin position="51"/>
        <end position="72"/>
    </location>
</feature>
<comment type="caution">
    <text evidence="2">The sequence shown here is derived from an EMBL/GenBank/DDBJ whole genome shotgun (WGS) entry which is preliminary data.</text>
</comment>
<proteinExistence type="predicted"/>
<organism evidence="2 3">
    <name type="scientific">Haemaphysalis longicornis</name>
    <name type="common">Bush tick</name>
    <dbReference type="NCBI Taxonomy" id="44386"/>
    <lineage>
        <taxon>Eukaryota</taxon>
        <taxon>Metazoa</taxon>
        <taxon>Ecdysozoa</taxon>
        <taxon>Arthropoda</taxon>
        <taxon>Chelicerata</taxon>
        <taxon>Arachnida</taxon>
        <taxon>Acari</taxon>
        <taxon>Parasitiformes</taxon>
        <taxon>Ixodida</taxon>
        <taxon>Ixodoidea</taxon>
        <taxon>Ixodidae</taxon>
        <taxon>Haemaphysalinae</taxon>
        <taxon>Haemaphysalis</taxon>
    </lineage>
</organism>
<gene>
    <name evidence="2" type="ORF">HPB48_020101</name>
</gene>
<dbReference type="VEuPathDB" id="VectorBase:HLOH_063987"/>
<keyword evidence="3" id="KW-1185">Reference proteome</keyword>
<evidence type="ECO:0000256" key="1">
    <source>
        <dbReference type="SAM" id="MobiDB-lite"/>
    </source>
</evidence>
<dbReference type="Proteomes" id="UP000821853">
    <property type="component" value="Chromosome 10"/>
</dbReference>
<dbReference type="EMBL" id="JABSTR010000002">
    <property type="protein sequence ID" value="KAH9363767.1"/>
    <property type="molecule type" value="Genomic_DNA"/>
</dbReference>
<accession>A0A9J6FLS4</accession>
<evidence type="ECO:0000313" key="2">
    <source>
        <dbReference type="EMBL" id="KAH9363767.1"/>
    </source>
</evidence>
<reference evidence="2 3" key="1">
    <citation type="journal article" date="2020" name="Cell">
        <title>Large-Scale Comparative Analyses of Tick Genomes Elucidate Their Genetic Diversity and Vector Capacities.</title>
        <authorList>
            <consortium name="Tick Genome and Microbiome Consortium (TIGMIC)"/>
            <person name="Jia N."/>
            <person name="Wang J."/>
            <person name="Shi W."/>
            <person name="Du L."/>
            <person name="Sun Y."/>
            <person name="Zhan W."/>
            <person name="Jiang J.F."/>
            <person name="Wang Q."/>
            <person name="Zhang B."/>
            <person name="Ji P."/>
            <person name="Bell-Sakyi L."/>
            <person name="Cui X.M."/>
            <person name="Yuan T.T."/>
            <person name="Jiang B.G."/>
            <person name="Yang W.F."/>
            <person name="Lam T.T."/>
            <person name="Chang Q.C."/>
            <person name="Ding S.J."/>
            <person name="Wang X.J."/>
            <person name="Zhu J.G."/>
            <person name="Ruan X.D."/>
            <person name="Zhao L."/>
            <person name="Wei J.T."/>
            <person name="Ye R.Z."/>
            <person name="Que T.C."/>
            <person name="Du C.H."/>
            <person name="Zhou Y.H."/>
            <person name="Cheng J.X."/>
            <person name="Dai P.F."/>
            <person name="Guo W.B."/>
            <person name="Han X.H."/>
            <person name="Huang E.J."/>
            <person name="Li L.F."/>
            <person name="Wei W."/>
            <person name="Gao Y.C."/>
            <person name="Liu J.Z."/>
            <person name="Shao H.Z."/>
            <person name="Wang X."/>
            <person name="Wang C.C."/>
            <person name="Yang T.C."/>
            <person name="Huo Q.B."/>
            <person name="Li W."/>
            <person name="Chen H.Y."/>
            <person name="Chen S.E."/>
            <person name="Zhou L.G."/>
            <person name="Ni X.B."/>
            <person name="Tian J.H."/>
            <person name="Sheng Y."/>
            <person name="Liu T."/>
            <person name="Pan Y.S."/>
            <person name="Xia L.Y."/>
            <person name="Li J."/>
            <person name="Zhao F."/>
            <person name="Cao W.C."/>
        </authorList>
    </citation>
    <scope>NUCLEOTIDE SEQUENCE [LARGE SCALE GENOMIC DNA]</scope>
    <source>
        <strain evidence="2">HaeL-2018</strain>
    </source>
</reference>
<protein>
    <submittedName>
        <fullName evidence="2">Uncharacterized protein</fullName>
    </submittedName>
</protein>
<evidence type="ECO:0000313" key="3">
    <source>
        <dbReference type="Proteomes" id="UP000821853"/>
    </source>
</evidence>
<sequence>MLRTRRWQVSCGAVERAICELCGEEEESIEHVVLSCPRLAPQQPSGVSLEQALGFGQTGPSGGAAATSDGRDREAVTAIIDRTKRRLEVWRSRTMAWVGNNRGGGPGAEVQSTCHDTHGCSRGVSTRFKGV</sequence>